<name>A0ABN9DK42_9NEOB</name>
<proteinExistence type="predicted"/>
<reference evidence="2" key="1">
    <citation type="submission" date="2023-05" db="EMBL/GenBank/DDBJ databases">
        <authorList>
            <person name="Stuckert A."/>
        </authorList>
    </citation>
    <scope>NUCLEOTIDE SEQUENCE</scope>
</reference>
<evidence type="ECO:0000313" key="3">
    <source>
        <dbReference type="Proteomes" id="UP001162483"/>
    </source>
</evidence>
<evidence type="ECO:0000256" key="1">
    <source>
        <dbReference type="SAM" id="Phobius"/>
    </source>
</evidence>
<comment type="caution">
    <text evidence="2">The sequence shown here is derived from an EMBL/GenBank/DDBJ whole genome shotgun (WGS) entry which is preliminary data.</text>
</comment>
<keyword evidence="3" id="KW-1185">Reference proteome</keyword>
<protein>
    <submittedName>
        <fullName evidence="2">Uncharacterized protein</fullName>
    </submittedName>
</protein>
<accession>A0ABN9DK42</accession>
<sequence length="56" mass="6168">MLGGRLTQPLETIPITLGLIIVILALTIYFFIHIHSLDSSLLKSSPCLGPTMTRFL</sequence>
<gene>
    <name evidence="2" type="ORF">SPARVUS_LOCUS7567174</name>
</gene>
<keyword evidence="1" id="KW-0472">Membrane</keyword>
<keyword evidence="1" id="KW-0812">Transmembrane</keyword>
<dbReference type="Proteomes" id="UP001162483">
    <property type="component" value="Unassembled WGS sequence"/>
</dbReference>
<organism evidence="2 3">
    <name type="scientific">Staurois parvus</name>
    <dbReference type="NCBI Taxonomy" id="386267"/>
    <lineage>
        <taxon>Eukaryota</taxon>
        <taxon>Metazoa</taxon>
        <taxon>Chordata</taxon>
        <taxon>Craniata</taxon>
        <taxon>Vertebrata</taxon>
        <taxon>Euteleostomi</taxon>
        <taxon>Amphibia</taxon>
        <taxon>Batrachia</taxon>
        <taxon>Anura</taxon>
        <taxon>Neobatrachia</taxon>
        <taxon>Ranoidea</taxon>
        <taxon>Ranidae</taxon>
        <taxon>Staurois</taxon>
    </lineage>
</organism>
<feature type="transmembrane region" description="Helical" evidence="1">
    <location>
        <begin position="12"/>
        <end position="32"/>
    </location>
</feature>
<keyword evidence="1" id="KW-1133">Transmembrane helix</keyword>
<dbReference type="EMBL" id="CATNWA010014533">
    <property type="protein sequence ID" value="CAI9572995.1"/>
    <property type="molecule type" value="Genomic_DNA"/>
</dbReference>
<evidence type="ECO:0000313" key="2">
    <source>
        <dbReference type="EMBL" id="CAI9572995.1"/>
    </source>
</evidence>